<keyword evidence="1" id="KW-0812">Transmembrane</keyword>
<dbReference type="Proteomes" id="UP000225548">
    <property type="component" value="Unassembled WGS sequence"/>
</dbReference>
<protein>
    <submittedName>
        <fullName evidence="2">Thiosulfate dehydrogenase [quinone] large subunit</fullName>
    </submittedName>
</protein>
<dbReference type="OrthoDB" id="3253635at2"/>
<feature type="transmembrane region" description="Helical" evidence="1">
    <location>
        <begin position="157"/>
        <end position="178"/>
    </location>
</feature>
<dbReference type="EMBL" id="PDJG01000001">
    <property type="protein sequence ID" value="PFG32667.1"/>
    <property type="molecule type" value="Genomic_DNA"/>
</dbReference>
<keyword evidence="1" id="KW-0472">Membrane</keyword>
<dbReference type="RefSeq" id="WP_098454003.1">
    <property type="nucleotide sequence ID" value="NZ_PDJG01000001.1"/>
</dbReference>
<dbReference type="AlphaFoldDB" id="A0A2A9E0U2"/>
<sequence length="194" mass="20813">MATHTDAQHGETTAVVTGSDIVVRAGARRWLAVARIGTGFIFLWAFLDKTFGLQYSTGAATTDGSPASLSWLDGGTPSQGFMTFGTVGPFKDLFATMASPLTDWLFMIGMLGVGLALILGIGLRVAAVSGTVIMLLMWVAEWPLLRGSTNPIMDYHVVYALVLIIAATTLAGDTWGLGRRWAAIPLVQRQPWLR</sequence>
<evidence type="ECO:0000313" key="2">
    <source>
        <dbReference type="EMBL" id="PFG32667.1"/>
    </source>
</evidence>
<keyword evidence="1" id="KW-1133">Transmembrane helix</keyword>
<reference evidence="2 3" key="1">
    <citation type="submission" date="2017-10" db="EMBL/GenBank/DDBJ databases">
        <title>Sequencing the genomes of 1000 actinobacteria strains.</title>
        <authorList>
            <person name="Klenk H.-P."/>
        </authorList>
    </citation>
    <scope>NUCLEOTIDE SEQUENCE [LARGE SCALE GENOMIC DNA]</scope>
    <source>
        <strain evidence="2 3">DSM 18966</strain>
    </source>
</reference>
<feature type="transmembrane region" description="Helical" evidence="1">
    <location>
        <begin position="126"/>
        <end position="145"/>
    </location>
</feature>
<keyword evidence="3" id="KW-1185">Reference proteome</keyword>
<accession>A0A2A9E0U2</accession>
<organism evidence="2 3">
    <name type="scientific">Sanguibacter antarcticus</name>
    <dbReference type="NCBI Taxonomy" id="372484"/>
    <lineage>
        <taxon>Bacteria</taxon>
        <taxon>Bacillati</taxon>
        <taxon>Actinomycetota</taxon>
        <taxon>Actinomycetes</taxon>
        <taxon>Micrococcales</taxon>
        <taxon>Sanguibacteraceae</taxon>
        <taxon>Sanguibacter</taxon>
    </lineage>
</organism>
<evidence type="ECO:0000256" key="1">
    <source>
        <dbReference type="SAM" id="Phobius"/>
    </source>
</evidence>
<evidence type="ECO:0000313" key="3">
    <source>
        <dbReference type="Proteomes" id="UP000225548"/>
    </source>
</evidence>
<proteinExistence type="predicted"/>
<gene>
    <name evidence="2" type="ORF">ATL42_0511</name>
</gene>
<feature type="transmembrane region" description="Helical" evidence="1">
    <location>
        <begin position="101"/>
        <end position="119"/>
    </location>
</feature>
<feature type="transmembrane region" description="Helical" evidence="1">
    <location>
        <begin position="30"/>
        <end position="47"/>
    </location>
</feature>
<comment type="caution">
    <text evidence="2">The sequence shown here is derived from an EMBL/GenBank/DDBJ whole genome shotgun (WGS) entry which is preliminary data.</text>
</comment>
<name>A0A2A9E0U2_9MICO</name>